<dbReference type="KEGG" id="ota:OT_ostta14g02910"/>
<gene>
    <name evidence="2" type="ORF">OT_ostta14g02910</name>
</gene>
<evidence type="ECO:0000313" key="3">
    <source>
        <dbReference type="Proteomes" id="UP000009170"/>
    </source>
</evidence>
<reference evidence="2 3" key="2">
    <citation type="journal article" date="2014" name="BMC Genomics">
        <title>An improved genome of the model marine alga Ostreococcus tauri unfolds by assessing Illumina de novo assemblies.</title>
        <authorList>
            <person name="Blanc-Mathieu R."/>
            <person name="Verhelst B."/>
            <person name="Derelle E."/>
            <person name="Rombauts S."/>
            <person name="Bouget F.Y."/>
            <person name="Carre I."/>
            <person name="Chateau A."/>
            <person name="Eyre-Walker A."/>
            <person name="Grimsley N."/>
            <person name="Moreau H."/>
            <person name="Piegu B."/>
            <person name="Rivals E."/>
            <person name="Schackwitz W."/>
            <person name="Van de Peer Y."/>
            <person name="Piganeau G."/>
        </authorList>
    </citation>
    <scope>NUCLEOTIDE SEQUENCE [LARGE SCALE GENOMIC DNA]</scope>
    <source>
        <strain evidence="3">OTTH 0595 / CCAP 157/2 / RCC745</strain>
    </source>
</reference>
<reference evidence="3" key="1">
    <citation type="journal article" date="2006" name="Proc. Natl. Acad. Sci. U.S.A.">
        <title>Genome analysis of the smallest free-living eukaryote Ostreococcus tauri unveils many unique features.</title>
        <authorList>
            <person name="Derelle E."/>
            <person name="Ferraz C."/>
            <person name="Rombauts S."/>
            <person name="Rouze P."/>
            <person name="Worden A.Z."/>
            <person name="Robbens S."/>
            <person name="Partensky F."/>
            <person name="Degroeve S."/>
            <person name="Echeynie S."/>
            <person name="Cooke R."/>
            <person name="Saeys Y."/>
            <person name="Wuyts J."/>
            <person name="Jabbari K."/>
            <person name="Bowler C."/>
            <person name="Panaud O."/>
            <person name="Piegu B."/>
            <person name="Ball S.G."/>
            <person name="Ral J.-P."/>
            <person name="Bouget F.-Y."/>
            <person name="Piganeau G."/>
            <person name="De Baets B."/>
            <person name="Picard A."/>
            <person name="Delseny M."/>
            <person name="Demaille J."/>
            <person name="Van de Peer Y."/>
            <person name="Moreau H."/>
        </authorList>
    </citation>
    <scope>NUCLEOTIDE SEQUENCE [LARGE SCALE GENOMIC DNA]</scope>
    <source>
        <strain evidence="3">OTTH 0595 / CCAP 157/2 / RCC745</strain>
    </source>
</reference>
<proteinExistence type="predicted"/>
<protein>
    <submittedName>
        <fullName evidence="2">Acyl-CoA N-acyltransferase</fullName>
    </submittedName>
</protein>
<dbReference type="RefSeq" id="XP_003083126.2">
    <property type="nucleotide sequence ID" value="XM_003083078.2"/>
</dbReference>
<accession>A0A096PBZ0</accession>
<dbReference type="Gene3D" id="3.40.630.30">
    <property type="match status" value="1"/>
</dbReference>
<name>A0A096PBZ0_OSTTA</name>
<dbReference type="PROSITE" id="PS51186">
    <property type="entry name" value="GNAT"/>
    <property type="match status" value="1"/>
</dbReference>
<organism evidence="2 3">
    <name type="scientific">Ostreococcus tauri</name>
    <name type="common">Marine green alga</name>
    <dbReference type="NCBI Taxonomy" id="70448"/>
    <lineage>
        <taxon>Eukaryota</taxon>
        <taxon>Viridiplantae</taxon>
        <taxon>Chlorophyta</taxon>
        <taxon>Mamiellophyceae</taxon>
        <taxon>Mamiellales</taxon>
        <taxon>Bathycoccaceae</taxon>
        <taxon>Ostreococcus</taxon>
    </lineage>
</organism>
<dbReference type="InterPro" id="IPR016181">
    <property type="entry name" value="Acyl_CoA_acyltransferase"/>
</dbReference>
<dbReference type="InterPro" id="IPR000182">
    <property type="entry name" value="GNAT_dom"/>
</dbReference>
<evidence type="ECO:0000313" key="2">
    <source>
        <dbReference type="EMBL" id="CEG02190.1"/>
    </source>
</evidence>
<keyword evidence="3" id="KW-1185">Reference proteome</keyword>
<dbReference type="GO" id="GO:0016747">
    <property type="term" value="F:acyltransferase activity, transferring groups other than amino-acyl groups"/>
    <property type="evidence" value="ECO:0007669"/>
    <property type="project" value="InterPro"/>
</dbReference>
<dbReference type="GeneID" id="9837811"/>
<dbReference type="InParanoid" id="A0A096PBZ0"/>
<dbReference type="EMBL" id="CAID01000014">
    <property type="protein sequence ID" value="CEG02190.1"/>
    <property type="molecule type" value="Genomic_DNA"/>
</dbReference>
<dbReference type="PANTHER" id="PTHR43072">
    <property type="entry name" value="N-ACETYLTRANSFERASE"/>
    <property type="match status" value="1"/>
</dbReference>
<dbReference type="SUPFAM" id="SSF55729">
    <property type="entry name" value="Acyl-CoA N-acyltransferases (Nat)"/>
    <property type="match status" value="1"/>
</dbReference>
<dbReference type="AlphaFoldDB" id="A0A096PBZ0"/>
<dbReference type="Pfam" id="PF00583">
    <property type="entry name" value="Acetyltransf_1"/>
    <property type="match status" value="1"/>
</dbReference>
<evidence type="ECO:0000259" key="1">
    <source>
        <dbReference type="PROSITE" id="PS51186"/>
    </source>
</evidence>
<dbReference type="CDD" id="cd04301">
    <property type="entry name" value="NAT_SF"/>
    <property type="match status" value="1"/>
</dbReference>
<dbReference type="Proteomes" id="UP000009170">
    <property type="component" value="Unassembled WGS sequence"/>
</dbReference>
<sequence length="144" mass="16259">MSIDKAIVIERVVGTRARTPTAGVRRVVARDIANESTIVGRGACWMKRTKKGDASVFVSSLEVKETHRRRGIGRAIVEEIESIGREEFGATKCSLTVNKWNANARAMFARLGFEYDDDDREIWEYVVDPLTLVQRRMSREISIG</sequence>
<feature type="domain" description="N-acetyltransferase" evidence="1">
    <location>
        <begin position="1"/>
        <end position="133"/>
    </location>
</feature>
<comment type="caution">
    <text evidence="2">The sequence shown here is derived from an EMBL/GenBank/DDBJ whole genome shotgun (WGS) entry which is preliminary data.</text>
</comment>
<dbReference type="OrthoDB" id="249099at2759"/>